<reference evidence="2" key="1">
    <citation type="journal article" date="2019" name="Int. J. Syst. Evol. Microbiol.">
        <title>The Global Catalogue of Microorganisms (GCM) 10K type strain sequencing project: providing services to taxonomists for standard genome sequencing and annotation.</title>
        <authorList>
            <consortium name="The Broad Institute Genomics Platform"/>
            <consortium name="The Broad Institute Genome Sequencing Center for Infectious Disease"/>
            <person name="Wu L."/>
            <person name="Ma J."/>
        </authorList>
    </citation>
    <scope>NUCLEOTIDE SEQUENCE [LARGE SCALE GENOMIC DNA]</scope>
    <source>
        <strain evidence="2">CECT 7649</strain>
    </source>
</reference>
<evidence type="ECO:0008006" key="3">
    <source>
        <dbReference type="Google" id="ProtNLM"/>
    </source>
</evidence>
<dbReference type="EMBL" id="JBHTCG010000003">
    <property type="protein sequence ID" value="MFC7381722.1"/>
    <property type="molecule type" value="Genomic_DNA"/>
</dbReference>
<keyword evidence="2" id="KW-1185">Reference proteome</keyword>
<accession>A0ABW2NWC0</accession>
<gene>
    <name evidence="1" type="ORF">ACFQSB_05855</name>
</gene>
<organism evidence="1 2">
    <name type="scientific">Sphaerisporangium rhizosphaerae</name>
    <dbReference type="NCBI Taxonomy" id="2269375"/>
    <lineage>
        <taxon>Bacteria</taxon>
        <taxon>Bacillati</taxon>
        <taxon>Actinomycetota</taxon>
        <taxon>Actinomycetes</taxon>
        <taxon>Streptosporangiales</taxon>
        <taxon>Streptosporangiaceae</taxon>
        <taxon>Sphaerisporangium</taxon>
    </lineage>
</organism>
<dbReference type="Proteomes" id="UP001596496">
    <property type="component" value="Unassembled WGS sequence"/>
</dbReference>
<comment type="caution">
    <text evidence="1">The sequence shown here is derived from an EMBL/GenBank/DDBJ whole genome shotgun (WGS) entry which is preliminary data.</text>
</comment>
<dbReference type="RefSeq" id="WP_380824741.1">
    <property type="nucleotide sequence ID" value="NZ_JBHTCG010000003.1"/>
</dbReference>
<evidence type="ECO:0000313" key="2">
    <source>
        <dbReference type="Proteomes" id="UP001596496"/>
    </source>
</evidence>
<evidence type="ECO:0000313" key="1">
    <source>
        <dbReference type="EMBL" id="MFC7381722.1"/>
    </source>
</evidence>
<name>A0ABW2NWC0_9ACTN</name>
<sequence length="128" mass="13094">MEPVTLIVTALAAGASSGVIEGLAGTVKESVNAAFAKLLDLARRRFEGNAGAEVILSEHQNDPAAYEAPLAKKLAAAGAADDAELLAAATALMELLDRSGASSGRYNVKINDSKGVQVGEGNTQHNTF</sequence>
<proteinExistence type="predicted"/>
<protein>
    <recommendedName>
        <fullName evidence="3">RHIM domain-containing protein</fullName>
    </recommendedName>
</protein>